<evidence type="ECO:0000313" key="3">
    <source>
        <dbReference type="EMBL" id="PPQ63916.1"/>
    </source>
</evidence>
<dbReference type="AlphaFoldDB" id="A0A409VAK3"/>
<evidence type="ECO:0000256" key="2">
    <source>
        <dbReference type="SAM" id="Phobius"/>
    </source>
</evidence>
<feature type="region of interest" description="Disordered" evidence="1">
    <location>
        <begin position="390"/>
        <end position="411"/>
    </location>
</feature>
<proteinExistence type="predicted"/>
<dbReference type="InParanoid" id="A0A409VAK3"/>
<name>A0A409VAK3_9AGAR</name>
<feature type="compositionally biased region" description="Polar residues" evidence="1">
    <location>
        <begin position="313"/>
        <end position="324"/>
    </location>
</feature>
<sequence length="411" mass="44528">MGLLDKINDVAGKFAPSKHHKSSGGIGNGHGMVGTDEDASPPAHLFKRRPKRHYIMSSSLQIFFNFLAMCCFASAASFQAKWKVGPSGLSGFAIFVSIFGMFLSAFMLFVPVLYERYDKFIQLARTLKEVRVGFILTGTGVTFSLLISFITTISAWTQPGCKNPDNDPHAEEKGDNFKLGLDGFCNTKKAAAIFFWLVFGTLHPSTYNHISSPFFAVCWGISLALLILDWRSGKLQGPRDPPFQRPEPSHSMHDEEDPEDDDTGYTHIPPARRPTTGGGAGSSPTATHSDGRYTNSHHTSSQSPFADPPYRNSGYSNSAYTPALQQPLAGRPSMDAYGAFSDPAPTGYGASPARRESAGPPTIPEVDIGGPIVSRTMQYADPYAAVRASIHQGPASPTGVPPSYDSYQGYR</sequence>
<dbReference type="STRING" id="181874.A0A409VAK3"/>
<feature type="compositionally biased region" description="Polar residues" evidence="1">
    <location>
        <begin position="292"/>
        <end position="304"/>
    </location>
</feature>
<evidence type="ECO:0000313" key="4">
    <source>
        <dbReference type="Proteomes" id="UP000284842"/>
    </source>
</evidence>
<keyword evidence="2" id="KW-0812">Transmembrane</keyword>
<feature type="region of interest" description="Disordered" evidence="1">
    <location>
        <begin position="236"/>
        <end position="369"/>
    </location>
</feature>
<feature type="transmembrane region" description="Helical" evidence="2">
    <location>
        <begin position="210"/>
        <end position="230"/>
    </location>
</feature>
<evidence type="ECO:0000256" key="1">
    <source>
        <dbReference type="SAM" id="MobiDB-lite"/>
    </source>
</evidence>
<organism evidence="3 4">
    <name type="scientific">Panaeolus cyanescens</name>
    <dbReference type="NCBI Taxonomy" id="181874"/>
    <lineage>
        <taxon>Eukaryota</taxon>
        <taxon>Fungi</taxon>
        <taxon>Dikarya</taxon>
        <taxon>Basidiomycota</taxon>
        <taxon>Agaricomycotina</taxon>
        <taxon>Agaricomycetes</taxon>
        <taxon>Agaricomycetidae</taxon>
        <taxon>Agaricales</taxon>
        <taxon>Agaricineae</taxon>
        <taxon>Galeropsidaceae</taxon>
        <taxon>Panaeolus</taxon>
    </lineage>
</organism>
<gene>
    <name evidence="3" type="ORF">CVT24_010314</name>
</gene>
<feature type="transmembrane region" description="Helical" evidence="2">
    <location>
        <begin position="134"/>
        <end position="156"/>
    </location>
</feature>
<keyword evidence="2" id="KW-1133">Transmembrane helix</keyword>
<keyword evidence="4" id="KW-1185">Reference proteome</keyword>
<feature type="region of interest" description="Disordered" evidence="1">
    <location>
        <begin position="14"/>
        <end position="33"/>
    </location>
</feature>
<reference evidence="3 4" key="1">
    <citation type="journal article" date="2018" name="Evol. Lett.">
        <title>Horizontal gene cluster transfer increased hallucinogenic mushroom diversity.</title>
        <authorList>
            <person name="Reynolds H.T."/>
            <person name="Vijayakumar V."/>
            <person name="Gluck-Thaler E."/>
            <person name="Korotkin H.B."/>
            <person name="Matheny P.B."/>
            <person name="Slot J.C."/>
        </authorList>
    </citation>
    <scope>NUCLEOTIDE SEQUENCE [LARGE SCALE GENOMIC DNA]</scope>
    <source>
        <strain evidence="3 4">2629</strain>
    </source>
</reference>
<feature type="transmembrane region" description="Helical" evidence="2">
    <location>
        <begin position="54"/>
        <end position="80"/>
    </location>
</feature>
<comment type="caution">
    <text evidence="3">The sequence shown here is derived from an EMBL/GenBank/DDBJ whole genome shotgun (WGS) entry which is preliminary data.</text>
</comment>
<feature type="compositionally biased region" description="Acidic residues" evidence="1">
    <location>
        <begin position="254"/>
        <end position="263"/>
    </location>
</feature>
<feature type="transmembrane region" description="Helical" evidence="2">
    <location>
        <begin position="92"/>
        <end position="114"/>
    </location>
</feature>
<protein>
    <recommendedName>
        <fullName evidence="5">MARVEL domain-containing protein</fullName>
    </recommendedName>
</protein>
<dbReference type="EMBL" id="NHTK01006104">
    <property type="protein sequence ID" value="PPQ63916.1"/>
    <property type="molecule type" value="Genomic_DNA"/>
</dbReference>
<accession>A0A409VAK3</accession>
<keyword evidence="2" id="KW-0472">Membrane</keyword>
<dbReference type="Proteomes" id="UP000284842">
    <property type="component" value="Unassembled WGS sequence"/>
</dbReference>
<evidence type="ECO:0008006" key="5">
    <source>
        <dbReference type="Google" id="ProtNLM"/>
    </source>
</evidence>
<dbReference type="OrthoDB" id="2218151at2759"/>